<feature type="non-terminal residue" evidence="1">
    <location>
        <position position="1"/>
    </location>
</feature>
<name>A0A382YEW1_9ZZZZ</name>
<proteinExistence type="predicted"/>
<dbReference type="Gene3D" id="2.60.40.4070">
    <property type="match status" value="1"/>
</dbReference>
<reference evidence="1" key="1">
    <citation type="submission" date="2018-05" db="EMBL/GenBank/DDBJ databases">
        <authorList>
            <person name="Lanie J.A."/>
            <person name="Ng W.-L."/>
            <person name="Kazmierczak K.M."/>
            <person name="Andrzejewski T.M."/>
            <person name="Davidsen T.M."/>
            <person name="Wayne K.J."/>
            <person name="Tettelin H."/>
            <person name="Glass J.I."/>
            <person name="Rusch D."/>
            <person name="Podicherti R."/>
            <person name="Tsui H.-C.T."/>
            <person name="Winkler M.E."/>
        </authorList>
    </citation>
    <scope>NUCLEOTIDE SEQUENCE</scope>
</reference>
<protein>
    <recommendedName>
        <fullName evidence="2">T9SS type A sorting domain-containing protein</fullName>
    </recommendedName>
</protein>
<evidence type="ECO:0000313" key="1">
    <source>
        <dbReference type="EMBL" id="SVD81431.1"/>
    </source>
</evidence>
<dbReference type="EMBL" id="UINC01175023">
    <property type="protein sequence ID" value="SVD81431.1"/>
    <property type="molecule type" value="Genomic_DNA"/>
</dbReference>
<sequence>YRQFDLSAEEDSLHCVYSSEYTCERSLRRNHSISGPDPYFPWFNLGEDTGLEMVRLNESEWKVVGGVTYKYMFVDRNVVDGLEYTYSIVAYDMGVEPTYVTNYIPIDNGQFETVIDTNFSNPNEWANPEGYASIENSKGTTVLDRNFSQVYPGIQPQENLDHVKVVPNPYIARSQFKESEFQRQIRFTNLPIKCTIKIFTLSGELVYELDHDDEFSGNEWWDMRTVNNQEIAPGLYLYHIQQTSSGNGKTPEEIVGKFAVIR</sequence>
<evidence type="ECO:0008006" key="2">
    <source>
        <dbReference type="Google" id="ProtNLM"/>
    </source>
</evidence>
<dbReference type="AlphaFoldDB" id="A0A382YEW1"/>
<accession>A0A382YEW1</accession>
<gene>
    <name evidence="1" type="ORF">METZ01_LOCUS434285</name>
</gene>
<organism evidence="1">
    <name type="scientific">marine metagenome</name>
    <dbReference type="NCBI Taxonomy" id="408172"/>
    <lineage>
        <taxon>unclassified sequences</taxon>
        <taxon>metagenomes</taxon>
        <taxon>ecological metagenomes</taxon>
    </lineage>
</organism>